<dbReference type="PROSITE" id="PS51257">
    <property type="entry name" value="PROKAR_LIPOPROTEIN"/>
    <property type="match status" value="1"/>
</dbReference>
<dbReference type="EMBL" id="OC917794">
    <property type="protein sequence ID" value="CAD7648010.1"/>
    <property type="molecule type" value="Genomic_DNA"/>
</dbReference>
<dbReference type="PANTHER" id="PTHR10858:SF23">
    <property type="entry name" value="DEOXYRIBONUCLEASE II"/>
    <property type="match status" value="1"/>
</dbReference>
<dbReference type="SMART" id="SM01190">
    <property type="entry name" value="EMP24_GP25L"/>
    <property type="match status" value="1"/>
</dbReference>
<dbReference type="Pfam" id="PF03265">
    <property type="entry name" value="DNase_II"/>
    <property type="match status" value="1"/>
</dbReference>
<dbReference type="PANTHER" id="PTHR10858">
    <property type="entry name" value="DEOXYRIBONUCLEASE II"/>
    <property type="match status" value="1"/>
</dbReference>
<dbReference type="OrthoDB" id="10261598at2759"/>
<reference evidence="5" key="1">
    <citation type="submission" date="2020-11" db="EMBL/GenBank/DDBJ databases">
        <authorList>
            <person name="Tran Van P."/>
        </authorList>
    </citation>
    <scope>NUCLEOTIDE SEQUENCE</scope>
</reference>
<dbReference type="GO" id="GO:0004531">
    <property type="term" value="F:deoxyribonuclease II activity"/>
    <property type="evidence" value="ECO:0007669"/>
    <property type="project" value="InterPro"/>
</dbReference>
<dbReference type="CDD" id="cd09120">
    <property type="entry name" value="PLDc_DNaseII_1"/>
    <property type="match status" value="1"/>
</dbReference>
<sequence>MCRRVVSKVLRSVLAVIVMAGMGCYGMSCVDESGTAIDWFIVYKMPKLEKSSSKSLTTGFSYSFITDKSIKSLDDWTLSDKQINEEDSIFGQTIGPLIKKLAKSSSDVSYVVYNDQSPDSSTSSGAHSKGLFAIDSSGGFWLRHSVPRFPSLHKPYDFPHNAKHNGQTALCISLSAKDTQSINNIVFQLLVMRPNIYGSDIQDALIAKSDLWLQLKNKKWFKNETQSQLLIQTKNRLVLTSFAKSSKYEKDLYSGLIAPHFMKDLLVQSWRNGAGEKLPSDCKDTYKVQNVDKIQIPDQSVKDIDWEYTEDHSKWGITSDKAKAYTCIADINRMKSQFKRGGGGMCISSDKVWHIFMKSIEQIEGCQKSYYSLCIDNTVSRFASKLVSLYVASFKRDEWEKYIQELTDHEVTVGNFTNSLRTVDNNIGLMIKSLDHSRRVNSADWYLVDGNNRYVQNWSIISIIIIIISSVVQVLFVKKLFDSKDTFKGKPRA</sequence>
<keyword evidence="3" id="KW-0472">Membrane</keyword>
<dbReference type="EMBL" id="CAJPVJ010002969">
    <property type="protein sequence ID" value="CAG2167036.1"/>
    <property type="molecule type" value="Genomic_DNA"/>
</dbReference>
<keyword evidence="6" id="KW-1185">Reference proteome</keyword>
<feature type="transmembrane region" description="Helical" evidence="3">
    <location>
        <begin position="458"/>
        <end position="477"/>
    </location>
</feature>
<dbReference type="CDD" id="cd09121">
    <property type="entry name" value="PLDc_DNaseII_2"/>
    <property type="match status" value="1"/>
</dbReference>
<evidence type="ECO:0000259" key="4">
    <source>
        <dbReference type="SMART" id="SM01190"/>
    </source>
</evidence>
<feature type="domain" description="GOLD" evidence="4">
    <location>
        <begin position="264"/>
        <end position="482"/>
    </location>
</feature>
<evidence type="ECO:0000313" key="5">
    <source>
        <dbReference type="EMBL" id="CAD7648010.1"/>
    </source>
</evidence>
<evidence type="ECO:0000256" key="2">
    <source>
        <dbReference type="ARBA" id="ARBA00022801"/>
    </source>
</evidence>
<dbReference type="InterPro" id="IPR004947">
    <property type="entry name" value="DNase_II"/>
</dbReference>
<dbReference type="InterPro" id="IPR009038">
    <property type="entry name" value="GOLD_dom"/>
</dbReference>
<dbReference type="Pfam" id="PF01105">
    <property type="entry name" value="EMP24_GP25L"/>
    <property type="match status" value="1"/>
</dbReference>
<proteinExistence type="inferred from homology"/>
<organism evidence="5">
    <name type="scientific">Oppiella nova</name>
    <dbReference type="NCBI Taxonomy" id="334625"/>
    <lineage>
        <taxon>Eukaryota</taxon>
        <taxon>Metazoa</taxon>
        <taxon>Ecdysozoa</taxon>
        <taxon>Arthropoda</taxon>
        <taxon>Chelicerata</taxon>
        <taxon>Arachnida</taxon>
        <taxon>Acari</taxon>
        <taxon>Acariformes</taxon>
        <taxon>Sarcoptiformes</taxon>
        <taxon>Oribatida</taxon>
        <taxon>Brachypylina</taxon>
        <taxon>Oppioidea</taxon>
        <taxon>Oppiidae</taxon>
        <taxon>Oppiella</taxon>
    </lineage>
</organism>
<gene>
    <name evidence="5" type="ORF">ONB1V03_LOCUS6548</name>
</gene>
<keyword evidence="3" id="KW-0812">Transmembrane</keyword>
<accession>A0A7R9LUN1</accession>
<dbReference type="GO" id="GO:0006309">
    <property type="term" value="P:apoptotic DNA fragmentation"/>
    <property type="evidence" value="ECO:0007669"/>
    <property type="project" value="TreeGrafter"/>
</dbReference>
<evidence type="ECO:0000313" key="6">
    <source>
        <dbReference type="Proteomes" id="UP000728032"/>
    </source>
</evidence>
<dbReference type="Proteomes" id="UP000728032">
    <property type="component" value="Unassembled WGS sequence"/>
</dbReference>
<evidence type="ECO:0000256" key="1">
    <source>
        <dbReference type="ARBA" id="ARBA00007527"/>
    </source>
</evidence>
<keyword evidence="2" id="KW-0378">Hydrolase</keyword>
<protein>
    <recommendedName>
        <fullName evidence="4">GOLD domain-containing protein</fullName>
    </recommendedName>
</protein>
<name>A0A7R9LUN1_9ACAR</name>
<dbReference type="AlphaFoldDB" id="A0A7R9LUN1"/>
<feature type="transmembrane region" description="Helical" evidence="3">
    <location>
        <begin position="9"/>
        <end position="28"/>
    </location>
</feature>
<evidence type="ECO:0000256" key="3">
    <source>
        <dbReference type="SAM" id="Phobius"/>
    </source>
</evidence>
<keyword evidence="3" id="KW-1133">Transmembrane helix</keyword>
<comment type="similarity">
    <text evidence="1">Belongs to the DNase II family.</text>
</comment>